<feature type="signal peptide" evidence="1">
    <location>
        <begin position="1"/>
        <end position="22"/>
    </location>
</feature>
<evidence type="ECO:0000313" key="2">
    <source>
        <dbReference type="EMBL" id="MBC5643029.1"/>
    </source>
</evidence>
<feature type="chain" id="PRO_5045478833" evidence="1">
    <location>
        <begin position="23"/>
        <end position="110"/>
    </location>
</feature>
<protein>
    <submittedName>
        <fullName evidence="2">Uncharacterized protein</fullName>
    </submittedName>
</protein>
<dbReference type="EMBL" id="JACOOI010000008">
    <property type="protein sequence ID" value="MBC5643029.1"/>
    <property type="molecule type" value="Genomic_DNA"/>
</dbReference>
<comment type="caution">
    <text evidence="2">The sequence shown here is derived from an EMBL/GenBank/DDBJ whole genome shotgun (WGS) entry which is preliminary data.</text>
</comment>
<gene>
    <name evidence="2" type="ORF">H8S77_09050</name>
</gene>
<keyword evidence="1" id="KW-0732">Signal</keyword>
<name>A0ABR7E1U0_9BACT</name>
<proteinExistence type="predicted"/>
<dbReference type="RefSeq" id="WP_186959140.1">
    <property type="nucleotide sequence ID" value="NZ_JACOOI010000008.1"/>
</dbReference>
<organism evidence="2 3">
    <name type="scientific">Parabacteroides segnis</name>
    <dbReference type="NCBI Taxonomy" id="2763058"/>
    <lineage>
        <taxon>Bacteria</taxon>
        <taxon>Pseudomonadati</taxon>
        <taxon>Bacteroidota</taxon>
        <taxon>Bacteroidia</taxon>
        <taxon>Bacteroidales</taxon>
        <taxon>Tannerellaceae</taxon>
        <taxon>Parabacteroides</taxon>
    </lineage>
</organism>
<accession>A0ABR7E1U0</accession>
<dbReference type="PROSITE" id="PS51257">
    <property type="entry name" value="PROKAR_LIPOPROTEIN"/>
    <property type="match status" value="1"/>
</dbReference>
<keyword evidence="3" id="KW-1185">Reference proteome</keyword>
<dbReference type="Proteomes" id="UP000644010">
    <property type="component" value="Unassembled WGS sequence"/>
</dbReference>
<evidence type="ECO:0000256" key="1">
    <source>
        <dbReference type="SAM" id="SignalP"/>
    </source>
</evidence>
<reference evidence="2 3" key="1">
    <citation type="submission" date="2020-08" db="EMBL/GenBank/DDBJ databases">
        <title>Genome public.</title>
        <authorList>
            <person name="Liu C."/>
            <person name="Sun Q."/>
        </authorList>
    </citation>
    <scope>NUCLEOTIDE SEQUENCE [LARGE SCALE GENOMIC DNA]</scope>
    <source>
        <strain evidence="2 3">BX2</strain>
    </source>
</reference>
<evidence type="ECO:0000313" key="3">
    <source>
        <dbReference type="Proteomes" id="UP000644010"/>
    </source>
</evidence>
<sequence length="110" mass="12881">MKRNVCLLLSFLMFLLMASACGDSEFDKDYKDYQDTLAKKQATIEQFITKSKSENPNANFGMYLNDKLLTATTSVRIEKHVVYFGDYQLDLKDFVACEQSYMTYSIYFWK</sequence>